<dbReference type="Proteomes" id="UP000324646">
    <property type="component" value="Chromosome"/>
</dbReference>
<feature type="domain" description="EamA" evidence="3">
    <location>
        <begin position="157"/>
        <end position="286"/>
    </location>
</feature>
<dbReference type="InterPro" id="IPR037185">
    <property type="entry name" value="EmrE-like"/>
</dbReference>
<proteinExistence type="inferred from homology"/>
<dbReference type="OrthoDB" id="9806718at2"/>
<feature type="transmembrane region" description="Helical" evidence="2">
    <location>
        <begin position="217"/>
        <end position="238"/>
    </location>
</feature>
<dbReference type="Pfam" id="PF00892">
    <property type="entry name" value="EamA"/>
    <property type="match status" value="2"/>
</dbReference>
<dbReference type="InterPro" id="IPR000620">
    <property type="entry name" value="EamA_dom"/>
</dbReference>
<dbReference type="AlphaFoldDB" id="A0A5C0SHK6"/>
<keyword evidence="2" id="KW-0812">Transmembrane</keyword>
<dbReference type="PANTHER" id="PTHR22911">
    <property type="entry name" value="ACYL-MALONYL CONDENSING ENZYME-RELATED"/>
    <property type="match status" value="1"/>
</dbReference>
<evidence type="ECO:0000313" key="5">
    <source>
        <dbReference type="Proteomes" id="UP000324646"/>
    </source>
</evidence>
<feature type="transmembrane region" description="Helical" evidence="2">
    <location>
        <begin position="182"/>
        <end position="201"/>
    </location>
</feature>
<dbReference type="RefSeq" id="WP_148809594.1">
    <property type="nucleotide sequence ID" value="NZ_CP042243.1"/>
</dbReference>
<sequence length="289" mass="32653">MIISYIALILRILLMSVERIVVRLLGNDEGDSYSNIAASFLFFFIGGLFLLPFNFFIEVDNFKFIIPCYISSLVYAVGFVAYVNALAIGEVSLVTPIHSLNSLFLMLLSFIFLGESITITKVVGVIIMIAGLSILKRIGSPLKSILFILNDQSCRFMLLFVVLQSLGRILDTYFYIAASPILYSTILYFFISLNIGIFLLIKKKQNYIYHVFHNKKIISIISGAINGFAYLFLLIALNHMELSIAEPVTQVSMIITMIFSYIFFKENIKEKIPGAMLILIGGWLLLYNH</sequence>
<dbReference type="Gene3D" id="1.10.3730.20">
    <property type="match status" value="2"/>
</dbReference>
<evidence type="ECO:0000259" key="3">
    <source>
        <dbReference type="Pfam" id="PF00892"/>
    </source>
</evidence>
<name>A0A5C0SHK6_CRATE</name>
<dbReference type="SUPFAM" id="SSF103481">
    <property type="entry name" value="Multidrug resistance efflux transporter EmrE"/>
    <property type="match status" value="2"/>
</dbReference>
<organism evidence="4 5">
    <name type="scientific">Crassaminicella thermophila</name>
    <dbReference type="NCBI Taxonomy" id="2599308"/>
    <lineage>
        <taxon>Bacteria</taxon>
        <taxon>Bacillati</taxon>
        <taxon>Bacillota</taxon>
        <taxon>Clostridia</taxon>
        <taxon>Eubacteriales</taxon>
        <taxon>Clostridiaceae</taxon>
        <taxon>Crassaminicella</taxon>
    </lineage>
</organism>
<evidence type="ECO:0000256" key="2">
    <source>
        <dbReference type="SAM" id="Phobius"/>
    </source>
</evidence>
<feature type="domain" description="EamA" evidence="3">
    <location>
        <begin position="5"/>
        <end position="135"/>
    </location>
</feature>
<feature type="transmembrane region" description="Helical" evidence="2">
    <location>
        <begin position="103"/>
        <end position="135"/>
    </location>
</feature>
<reference evidence="4 5" key="1">
    <citation type="submission" date="2019-07" db="EMBL/GenBank/DDBJ databases">
        <title>Complete genome of Crassaminicella thermophila SY095.</title>
        <authorList>
            <person name="Li X."/>
        </authorList>
    </citation>
    <scope>NUCLEOTIDE SEQUENCE [LARGE SCALE GENOMIC DNA]</scope>
    <source>
        <strain evidence="4 5">SY095</strain>
    </source>
</reference>
<keyword evidence="2" id="KW-0472">Membrane</keyword>
<dbReference type="GO" id="GO:0016020">
    <property type="term" value="C:membrane"/>
    <property type="evidence" value="ECO:0007669"/>
    <property type="project" value="InterPro"/>
</dbReference>
<comment type="similarity">
    <text evidence="1">Belongs to the EamA transporter family.</text>
</comment>
<keyword evidence="2" id="KW-1133">Transmembrane helix</keyword>
<gene>
    <name evidence="4" type="ORF">FQB35_08650</name>
</gene>
<dbReference type="EMBL" id="CP042243">
    <property type="protein sequence ID" value="QEK12439.1"/>
    <property type="molecule type" value="Genomic_DNA"/>
</dbReference>
<feature type="transmembrane region" description="Helical" evidence="2">
    <location>
        <begin position="156"/>
        <end position="176"/>
    </location>
</feature>
<feature type="transmembrane region" description="Helical" evidence="2">
    <location>
        <begin position="244"/>
        <end position="264"/>
    </location>
</feature>
<dbReference type="KEGG" id="crs:FQB35_08650"/>
<keyword evidence="5" id="KW-1185">Reference proteome</keyword>
<protein>
    <submittedName>
        <fullName evidence="4">EamA family transporter</fullName>
    </submittedName>
</protein>
<feature type="transmembrane region" description="Helical" evidence="2">
    <location>
        <begin position="64"/>
        <end position="83"/>
    </location>
</feature>
<evidence type="ECO:0000256" key="1">
    <source>
        <dbReference type="ARBA" id="ARBA00007362"/>
    </source>
</evidence>
<feature type="transmembrane region" description="Helical" evidence="2">
    <location>
        <begin position="35"/>
        <end position="57"/>
    </location>
</feature>
<accession>A0A5C0SHK6</accession>
<evidence type="ECO:0000313" key="4">
    <source>
        <dbReference type="EMBL" id="QEK12439.1"/>
    </source>
</evidence>
<dbReference type="PANTHER" id="PTHR22911:SF137">
    <property type="entry name" value="SOLUTE CARRIER FAMILY 35 MEMBER G2-RELATED"/>
    <property type="match status" value="1"/>
</dbReference>